<feature type="region of interest" description="Disordered" evidence="1">
    <location>
        <begin position="1"/>
        <end position="24"/>
    </location>
</feature>
<feature type="compositionally biased region" description="Basic and acidic residues" evidence="1">
    <location>
        <begin position="1"/>
        <end position="12"/>
    </location>
</feature>
<gene>
    <name evidence="2" type="ORF">QFZ56_005011</name>
</gene>
<proteinExistence type="predicted"/>
<keyword evidence="3" id="KW-1185">Reference proteome</keyword>
<organism evidence="2 3">
    <name type="scientific">Streptomyces achromogenes</name>
    <dbReference type="NCBI Taxonomy" id="67255"/>
    <lineage>
        <taxon>Bacteria</taxon>
        <taxon>Bacillati</taxon>
        <taxon>Actinomycetota</taxon>
        <taxon>Actinomycetes</taxon>
        <taxon>Kitasatosporales</taxon>
        <taxon>Streptomycetaceae</taxon>
        <taxon>Streptomyces</taxon>
    </lineage>
</organism>
<name>A0ABU0Q5V5_STRAH</name>
<sequence>MPRAIAPREVHRIPRGPADGRPAVSPGRVVWAVAGWTTPAVAGLPDRLAADPDVREAVLAVREP</sequence>
<dbReference type="Proteomes" id="UP001243364">
    <property type="component" value="Unassembled WGS sequence"/>
</dbReference>
<evidence type="ECO:0000313" key="2">
    <source>
        <dbReference type="EMBL" id="MDQ0686048.1"/>
    </source>
</evidence>
<protein>
    <submittedName>
        <fullName evidence="2">Uncharacterized protein</fullName>
    </submittedName>
</protein>
<evidence type="ECO:0000313" key="3">
    <source>
        <dbReference type="Proteomes" id="UP001243364"/>
    </source>
</evidence>
<evidence type="ECO:0000256" key="1">
    <source>
        <dbReference type="SAM" id="MobiDB-lite"/>
    </source>
</evidence>
<comment type="caution">
    <text evidence="2">The sequence shown here is derived from an EMBL/GenBank/DDBJ whole genome shotgun (WGS) entry which is preliminary data.</text>
</comment>
<accession>A0ABU0Q5V5</accession>
<dbReference type="EMBL" id="JAUSYA010000001">
    <property type="protein sequence ID" value="MDQ0686048.1"/>
    <property type="molecule type" value="Genomic_DNA"/>
</dbReference>
<reference evidence="2 3" key="1">
    <citation type="submission" date="2023-07" db="EMBL/GenBank/DDBJ databases">
        <title>Comparative genomics of wheat-associated soil bacteria to identify genetic determinants of phenazine resistance.</title>
        <authorList>
            <person name="Mouncey N."/>
        </authorList>
    </citation>
    <scope>NUCLEOTIDE SEQUENCE [LARGE SCALE GENOMIC DNA]</scope>
    <source>
        <strain evidence="2 3">W4I19-2</strain>
    </source>
</reference>